<name>A0A4R7VX35_9PSEU</name>
<dbReference type="AlphaFoldDB" id="A0A4R7VX35"/>
<keyword evidence="3" id="KW-1185">Reference proteome</keyword>
<protein>
    <submittedName>
        <fullName evidence="2">Uncharacterized protein DUF1906</fullName>
    </submittedName>
</protein>
<proteinExistence type="predicted"/>
<dbReference type="EMBL" id="SOCP01000004">
    <property type="protein sequence ID" value="TDV54208.1"/>
    <property type="molecule type" value="Genomic_DNA"/>
</dbReference>
<dbReference type="SUPFAM" id="SSF51445">
    <property type="entry name" value="(Trans)glycosidases"/>
    <property type="match status" value="1"/>
</dbReference>
<dbReference type="Proteomes" id="UP000294927">
    <property type="component" value="Unassembled WGS sequence"/>
</dbReference>
<dbReference type="Gene3D" id="3.20.20.80">
    <property type="entry name" value="Glycosidases"/>
    <property type="match status" value="1"/>
</dbReference>
<reference evidence="2 3" key="1">
    <citation type="submission" date="2019-03" db="EMBL/GenBank/DDBJ databases">
        <title>Genomic Encyclopedia of Archaeal and Bacterial Type Strains, Phase II (KMG-II): from individual species to whole genera.</title>
        <authorList>
            <person name="Goeker M."/>
        </authorList>
    </citation>
    <scope>NUCLEOTIDE SEQUENCE [LARGE SCALE GENOMIC DNA]</scope>
    <source>
        <strain evidence="2 3">DSM 45499</strain>
    </source>
</reference>
<feature type="domain" description="Rv2525c-like glycoside hydrolase-like" evidence="1">
    <location>
        <begin position="16"/>
        <end position="176"/>
    </location>
</feature>
<organism evidence="2 3">
    <name type="scientific">Actinophytocola oryzae</name>
    <dbReference type="NCBI Taxonomy" id="502181"/>
    <lineage>
        <taxon>Bacteria</taxon>
        <taxon>Bacillati</taxon>
        <taxon>Actinomycetota</taxon>
        <taxon>Actinomycetes</taxon>
        <taxon>Pseudonocardiales</taxon>
        <taxon>Pseudonocardiaceae</taxon>
    </lineage>
</organism>
<evidence type="ECO:0000259" key="1">
    <source>
        <dbReference type="Pfam" id="PF08924"/>
    </source>
</evidence>
<evidence type="ECO:0000313" key="2">
    <source>
        <dbReference type="EMBL" id="TDV54208.1"/>
    </source>
</evidence>
<gene>
    <name evidence="2" type="ORF">CLV71_104679</name>
</gene>
<evidence type="ECO:0000313" key="3">
    <source>
        <dbReference type="Proteomes" id="UP000294927"/>
    </source>
</evidence>
<sequence length="291" mass="31533">MAHWLDYSANRLHGTTIKNAGYTGVIRYIDSPTRLATKHTDQNEYRSHLAAGLAVLLVMQTTTTASDGGFSVGRAHARRALAGADHLGYQGPIFFTNDRTTLPNPSAWKSYLDGAASVLGIGRVGAYGFRNAMDVAVGHATYFWQAGRRSDVAPHTHIWQDNNTQVKVGGITCDRNLVLKGIGSVGGFLMSLSDEEQRDLFDRIFGMLRQRYFAKDDEGAVVEVGGDHPGATPATVLDSLDGNFLVNMIEVLDKRVTALEVAGVDVDRLATLLAPAVAKAVNDEFARRQNS</sequence>
<dbReference type="InterPro" id="IPR015020">
    <property type="entry name" value="Rv2525c-like_Glyco_Hydro-like"/>
</dbReference>
<comment type="caution">
    <text evidence="2">The sequence shown here is derived from an EMBL/GenBank/DDBJ whole genome shotgun (WGS) entry which is preliminary data.</text>
</comment>
<dbReference type="Pfam" id="PF08924">
    <property type="entry name" value="Rv2525c_GlyHyd-like"/>
    <property type="match status" value="1"/>
</dbReference>
<dbReference type="InterPro" id="IPR017853">
    <property type="entry name" value="GH"/>
</dbReference>
<accession>A0A4R7VX35</accession>